<dbReference type="Pfam" id="PF00132">
    <property type="entry name" value="Hexapep"/>
    <property type="match status" value="1"/>
</dbReference>
<keyword evidence="4" id="KW-0808">Transferase</keyword>
<evidence type="ECO:0000256" key="6">
    <source>
        <dbReference type="ARBA" id="ARBA00023098"/>
    </source>
</evidence>
<accession>A0ABU6BP27</accession>
<dbReference type="Proteomes" id="UP001336015">
    <property type="component" value="Unassembled WGS sequence"/>
</dbReference>
<evidence type="ECO:0008006" key="11">
    <source>
        <dbReference type="Google" id="ProtNLM"/>
    </source>
</evidence>
<keyword evidence="2" id="KW-0444">Lipid biosynthesis</keyword>
<sequence>MNMDVPCALGLRQLLVADIARQRELFGLTKPLKGLKLWLSMLSPRFAPVLLYRLAHRFHVMGIGVLAKFFSLINFLMFGIEIAVACKIGPGLFFPHTHGTVIGAISIGKNAVIYQGVTLGAKDLDFAYDAAHRPTIGDDVLVGSGAKVLGGIQLGNHVTVAANAVLLQSIGNDVVVGGIPAKILKSRNL</sequence>
<keyword evidence="10" id="KW-1185">Reference proteome</keyword>
<dbReference type="CDD" id="cd03354">
    <property type="entry name" value="LbH_SAT"/>
    <property type="match status" value="1"/>
</dbReference>
<keyword evidence="8" id="KW-0472">Membrane</keyword>
<dbReference type="SUPFAM" id="SSF51161">
    <property type="entry name" value="Trimeric LpxA-like enzymes"/>
    <property type="match status" value="1"/>
</dbReference>
<reference evidence="9 10" key="1">
    <citation type="journal article" date="2023" name="Int J Dairy Technol">
        <title>Genome based analysis of Pseudomonas paracarnis RQ057, a strain responsible for blue discoloration spoilage in processed cheese.</title>
        <authorList>
            <person name="Rodrigues Rd.S."/>
            <person name="Machado S.G."/>
            <person name="de Carvalho A.F."/>
            <person name="Nero L.A."/>
        </authorList>
    </citation>
    <scope>NUCLEOTIDE SEQUENCE [LARGE SCALE GENOMIC DNA]</scope>
    <source>
        <strain evidence="9 10">RQ057</strain>
    </source>
</reference>
<comment type="similarity">
    <text evidence="1">Belongs to the transferase hexapeptide repeat family.</text>
</comment>
<keyword evidence="7" id="KW-0012">Acyltransferase</keyword>
<keyword evidence="6" id="KW-0443">Lipid metabolism</keyword>
<dbReference type="InterPro" id="IPR011004">
    <property type="entry name" value="Trimer_LpxA-like_sf"/>
</dbReference>
<evidence type="ECO:0000256" key="1">
    <source>
        <dbReference type="ARBA" id="ARBA00007274"/>
    </source>
</evidence>
<evidence type="ECO:0000256" key="4">
    <source>
        <dbReference type="ARBA" id="ARBA00022679"/>
    </source>
</evidence>
<evidence type="ECO:0000256" key="5">
    <source>
        <dbReference type="ARBA" id="ARBA00022737"/>
    </source>
</evidence>
<comment type="caution">
    <text evidence="9">The sequence shown here is derived from an EMBL/GenBank/DDBJ whole genome shotgun (WGS) entry which is preliminary data.</text>
</comment>
<evidence type="ECO:0000256" key="7">
    <source>
        <dbReference type="ARBA" id="ARBA00023315"/>
    </source>
</evidence>
<evidence type="ECO:0000256" key="3">
    <source>
        <dbReference type="ARBA" id="ARBA00022556"/>
    </source>
</evidence>
<dbReference type="RefSeq" id="WP_155717121.1">
    <property type="nucleotide sequence ID" value="NZ_CAJFCM010000001.1"/>
</dbReference>
<feature type="transmembrane region" description="Helical" evidence="8">
    <location>
        <begin position="66"/>
        <end position="85"/>
    </location>
</feature>
<dbReference type="InterPro" id="IPR045304">
    <property type="entry name" value="LbH_SAT"/>
</dbReference>
<keyword evidence="8" id="KW-0812">Transmembrane</keyword>
<dbReference type="PANTHER" id="PTHR42811">
    <property type="entry name" value="SERINE ACETYLTRANSFERASE"/>
    <property type="match status" value="1"/>
</dbReference>
<keyword evidence="5" id="KW-0677">Repeat</keyword>
<keyword evidence="8" id="KW-1133">Transmembrane helix</keyword>
<protein>
    <recommendedName>
        <fullName evidence="11">Serine acetyltransferase</fullName>
    </recommendedName>
</protein>
<dbReference type="EMBL" id="JAJGWQ010000001">
    <property type="protein sequence ID" value="MEB3781942.1"/>
    <property type="molecule type" value="Genomic_DNA"/>
</dbReference>
<dbReference type="Gene3D" id="2.160.10.10">
    <property type="entry name" value="Hexapeptide repeat proteins"/>
    <property type="match status" value="1"/>
</dbReference>
<name>A0ABU6BP27_9PSED</name>
<dbReference type="InterPro" id="IPR018357">
    <property type="entry name" value="Hexapep_transf_CS"/>
</dbReference>
<evidence type="ECO:0000313" key="9">
    <source>
        <dbReference type="EMBL" id="MEB3781942.1"/>
    </source>
</evidence>
<keyword evidence="3" id="KW-0441">Lipid A biosynthesis</keyword>
<proteinExistence type="inferred from homology"/>
<dbReference type="PROSITE" id="PS00101">
    <property type="entry name" value="HEXAPEP_TRANSFERASES"/>
    <property type="match status" value="1"/>
</dbReference>
<gene>
    <name evidence="9" type="ORF">LLW09_05115</name>
</gene>
<dbReference type="InterPro" id="IPR001451">
    <property type="entry name" value="Hexapep"/>
</dbReference>
<evidence type="ECO:0000256" key="8">
    <source>
        <dbReference type="SAM" id="Phobius"/>
    </source>
</evidence>
<evidence type="ECO:0000256" key="2">
    <source>
        <dbReference type="ARBA" id="ARBA00022516"/>
    </source>
</evidence>
<organism evidence="9 10">
    <name type="scientific">Pseudomonas paracarnis</name>
    <dbReference type="NCBI Taxonomy" id="2750625"/>
    <lineage>
        <taxon>Bacteria</taxon>
        <taxon>Pseudomonadati</taxon>
        <taxon>Pseudomonadota</taxon>
        <taxon>Gammaproteobacteria</taxon>
        <taxon>Pseudomonadales</taxon>
        <taxon>Pseudomonadaceae</taxon>
        <taxon>Pseudomonas</taxon>
    </lineage>
</organism>
<evidence type="ECO:0000313" key="10">
    <source>
        <dbReference type="Proteomes" id="UP001336015"/>
    </source>
</evidence>